<protein>
    <recommendedName>
        <fullName evidence="2">Fe2OG dioxygenase domain-containing protein</fullName>
    </recommendedName>
</protein>
<gene>
    <name evidence="3" type="ORF">BCR42DRAFT_426665</name>
</gene>
<dbReference type="InterPro" id="IPR044861">
    <property type="entry name" value="IPNS-like_FE2OG_OXY"/>
</dbReference>
<keyword evidence="1" id="KW-0408">Iron</keyword>
<dbReference type="GO" id="GO:0016491">
    <property type="term" value="F:oxidoreductase activity"/>
    <property type="evidence" value="ECO:0007669"/>
    <property type="project" value="UniProtKB-KW"/>
</dbReference>
<dbReference type="GO" id="GO:0046872">
    <property type="term" value="F:metal ion binding"/>
    <property type="evidence" value="ECO:0007669"/>
    <property type="project" value="UniProtKB-KW"/>
</dbReference>
<accession>A0A1X2I0Q7</accession>
<dbReference type="InterPro" id="IPR050231">
    <property type="entry name" value="Iron_ascorbate_oxido_reductase"/>
</dbReference>
<dbReference type="PANTHER" id="PTHR47990">
    <property type="entry name" value="2-OXOGLUTARATE (2OG) AND FE(II)-DEPENDENT OXYGENASE SUPERFAMILY PROTEIN-RELATED"/>
    <property type="match status" value="1"/>
</dbReference>
<dbReference type="InterPro" id="IPR026992">
    <property type="entry name" value="DIOX_N"/>
</dbReference>
<evidence type="ECO:0000259" key="2">
    <source>
        <dbReference type="PROSITE" id="PS51471"/>
    </source>
</evidence>
<dbReference type="Pfam" id="PF03171">
    <property type="entry name" value="2OG-FeII_Oxy"/>
    <property type="match status" value="1"/>
</dbReference>
<dbReference type="STRING" id="90262.A0A1X2I0Q7"/>
<name>A0A1X2I0Q7_9FUNG</name>
<dbReference type="OrthoDB" id="406156at2759"/>
<dbReference type="AlphaFoldDB" id="A0A1X2I0Q7"/>
<dbReference type="InterPro" id="IPR005123">
    <property type="entry name" value="Oxoglu/Fe-dep_dioxygenase_dom"/>
</dbReference>
<dbReference type="SUPFAM" id="SSF51197">
    <property type="entry name" value="Clavaminate synthase-like"/>
    <property type="match status" value="1"/>
</dbReference>
<keyword evidence="4" id="KW-1185">Reference proteome</keyword>
<sequence length="335" mass="38228">MTIQKENHTISDIPVIDLGGMKDNLKQTADQVLHAAKNIGFLFVRIPSEQKEHLHMFEKSKEFFALPTEDKMKYLINPETNLGYSAMRQEMVDTEHVKKGDFKESLNLGRLINGEPQQDLAVFADHMDTLRQFQARCNSIVCDLMECLAVALKIPEENGGRYYFSKRYLNDSAPQDVIRLLHYPPMDDDTNNDDNSEGKDIRIGRHSDYGMITLLWQSKVGGLQIQSNNEMQDPTKMSWLDVPVLDDCLVVNVGDCLQYWTNGYLKSTKHRVVFKPNTEQTPRYSMAYFVQGGEMALDPVPSALLPSKDASEAIEFKTSTEYLKYRLSVTYGGDY</sequence>
<dbReference type="InterPro" id="IPR027443">
    <property type="entry name" value="IPNS-like_sf"/>
</dbReference>
<dbReference type="Proteomes" id="UP000193560">
    <property type="component" value="Unassembled WGS sequence"/>
</dbReference>
<dbReference type="PROSITE" id="PS51471">
    <property type="entry name" value="FE2OG_OXY"/>
    <property type="match status" value="1"/>
</dbReference>
<comment type="similarity">
    <text evidence="1">Belongs to the iron/ascorbate-dependent oxidoreductase family.</text>
</comment>
<reference evidence="3 4" key="1">
    <citation type="submission" date="2016-07" db="EMBL/GenBank/DDBJ databases">
        <title>Pervasive Adenine N6-methylation of Active Genes in Fungi.</title>
        <authorList>
            <consortium name="DOE Joint Genome Institute"/>
            <person name="Mondo S.J."/>
            <person name="Dannebaum R.O."/>
            <person name="Kuo R.C."/>
            <person name="Labutti K."/>
            <person name="Haridas S."/>
            <person name="Kuo A."/>
            <person name="Salamov A."/>
            <person name="Ahrendt S.R."/>
            <person name="Lipzen A."/>
            <person name="Sullivan W."/>
            <person name="Andreopoulos W.B."/>
            <person name="Clum A."/>
            <person name="Lindquist E."/>
            <person name="Daum C."/>
            <person name="Ramamoorthy G.K."/>
            <person name="Gryganskyi A."/>
            <person name="Culley D."/>
            <person name="Magnuson J.K."/>
            <person name="James T.Y."/>
            <person name="O'Malley M.A."/>
            <person name="Stajich J.E."/>
            <person name="Spatafora J.W."/>
            <person name="Visel A."/>
            <person name="Grigoriev I.V."/>
        </authorList>
    </citation>
    <scope>NUCLEOTIDE SEQUENCE [LARGE SCALE GENOMIC DNA]</scope>
    <source>
        <strain evidence="3 4">NRRL 1336</strain>
    </source>
</reference>
<dbReference type="Gene3D" id="2.60.120.330">
    <property type="entry name" value="B-lactam Antibiotic, Isopenicillin N Synthase, Chain"/>
    <property type="match status" value="1"/>
</dbReference>
<dbReference type="Pfam" id="PF14226">
    <property type="entry name" value="DIOX_N"/>
    <property type="match status" value="1"/>
</dbReference>
<evidence type="ECO:0000313" key="4">
    <source>
        <dbReference type="Proteomes" id="UP000193560"/>
    </source>
</evidence>
<organism evidence="3 4">
    <name type="scientific">Absidia repens</name>
    <dbReference type="NCBI Taxonomy" id="90262"/>
    <lineage>
        <taxon>Eukaryota</taxon>
        <taxon>Fungi</taxon>
        <taxon>Fungi incertae sedis</taxon>
        <taxon>Mucoromycota</taxon>
        <taxon>Mucoromycotina</taxon>
        <taxon>Mucoromycetes</taxon>
        <taxon>Mucorales</taxon>
        <taxon>Cunninghamellaceae</taxon>
        <taxon>Absidia</taxon>
    </lineage>
</organism>
<proteinExistence type="inferred from homology"/>
<comment type="caution">
    <text evidence="3">The sequence shown here is derived from an EMBL/GenBank/DDBJ whole genome shotgun (WGS) entry which is preliminary data.</text>
</comment>
<dbReference type="EMBL" id="MCGE01000037">
    <property type="protein sequence ID" value="ORZ06891.1"/>
    <property type="molecule type" value="Genomic_DNA"/>
</dbReference>
<evidence type="ECO:0000256" key="1">
    <source>
        <dbReference type="RuleBase" id="RU003682"/>
    </source>
</evidence>
<evidence type="ECO:0000313" key="3">
    <source>
        <dbReference type="EMBL" id="ORZ06891.1"/>
    </source>
</evidence>
<keyword evidence="1" id="KW-0560">Oxidoreductase</keyword>
<feature type="domain" description="Fe2OG dioxygenase" evidence="2">
    <location>
        <begin position="174"/>
        <end position="292"/>
    </location>
</feature>
<keyword evidence="1" id="KW-0479">Metal-binding</keyword>